<feature type="region of interest" description="Disordered" evidence="6">
    <location>
        <begin position="1099"/>
        <end position="1152"/>
    </location>
</feature>
<dbReference type="InterPro" id="IPR005158">
    <property type="entry name" value="BTAD"/>
</dbReference>
<dbReference type="InterPro" id="IPR041664">
    <property type="entry name" value="AAA_16"/>
</dbReference>
<dbReference type="GO" id="GO:0006355">
    <property type="term" value="P:regulation of DNA-templated transcription"/>
    <property type="evidence" value="ECO:0007669"/>
    <property type="project" value="InterPro"/>
</dbReference>
<protein>
    <submittedName>
        <fullName evidence="8">DNA-binding SARP family transcriptional activator</fullName>
    </submittedName>
</protein>
<dbReference type="CDD" id="cd15831">
    <property type="entry name" value="BTAD"/>
    <property type="match status" value="1"/>
</dbReference>
<dbReference type="SMART" id="SM00862">
    <property type="entry name" value="Trans_reg_C"/>
    <property type="match status" value="1"/>
</dbReference>
<keyword evidence="2" id="KW-0805">Transcription regulation</keyword>
<evidence type="ECO:0000313" key="8">
    <source>
        <dbReference type="EMBL" id="MBB5817887.1"/>
    </source>
</evidence>
<gene>
    <name evidence="8" type="ORF">F4562_000949</name>
</gene>
<proteinExistence type="inferred from homology"/>
<dbReference type="PANTHER" id="PTHR35807:SF1">
    <property type="entry name" value="TRANSCRIPTIONAL REGULATOR REDD"/>
    <property type="match status" value="1"/>
</dbReference>
<dbReference type="PANTHER" id="PTHR35807">
    <property type="entry name" value="TRANSCRIPTIONAL REGULATOR REDD-RELATED"/>
    <property type="match status" value="1"/>
</dbReference>
<dbReference type="InterPro" id="IPR027417">
    <property type="entry name" value="P-loop_NTPase"/>
</dbReference>
<dbReference type="Pfam" id="PF13191">
    <property type="entry name" value="AAA_16"/>
    <property type="match status" value="1"/>
</dbReference>
<dbReference type="PROSITE" id="PS51755">
    <property type="entry name" value="OMPR_PHOB"/>
    <property type="match status" value="1"/>
</dbReference>
<dbReference type="Pfam" id="PF03704">
    <property type="entry name" value="BTAD"/>
    <property type="match status" value="1"/>
</dbReference>
<dbReference type="Gene3D" id="1.25.40.10">
    <property type="entry name" value="Tetratricopeptide repeat domain"/>
    <property type="match status" value="1"/>
</dbReference>
<comment type="similarity">
    <text evidence="1">Belongs to the AfsR/DnrI/RedD regulatory family.</text>
</comment>
<feature type="DNA-binding region" description="OmpR/PhoB-type" evidence="5">
    <location>
        <begin position="1"/>
        <end position="98"/>
    </location>
</feature>
<evidence type="ECO:0000313" key="9">
    <source>
        <dbReference type="Proteomes" id="UP000540685"/>
    </source>
</evidence>
<dbReference type="InterPro" id="IPR001867">
    <property type="entry name" value="OmpR/PhoB-type_DNA-bd"/>
</dbReference>
<dbReference type="RefSeq" id="WP_184545553.1">
    <property type="nucleotide sequence ID" value="NZ_JACHMP010000001.1"/>
</dbReference>
<name>A0A7W9MEE2_9ACTN</name>
<reference evidence="8 9" key="1">
    <citation type="submission" date="2020-08" db="EMBL/GenBank/DDBJ databases">
        <title>Sequencing the genomes of 1000 actinobacteria strains.</title>
        <authorList>
            <person name="Klenk H.-P."/>
        </authorList>
    </citation>
    <scope>NUCLEOTIDE SEQUENCE [LARGE SCALE GENOMIC DNA]</scope>
    <source>
        <strain evidence="8 9">DSM 46887</strain>
    </source>
</reference>
<dbReference type="SMART" id="SM01043">
    <property type="entry name" value="BTAD"/>
    <property type="match status" value="1"/>
</dbReference>
<evidence type="ECO:0000256" key="5">
    <source>
        <dbReference type="PROSITE-ProRule" id="PRU01091"/>
    </source>
</evidence>
<dbReference type="Pfam" id="PF00486">
    <property type="entry name" value="Trans_reg_C"/>
    <property type="match status" value="1"/>
</dbReference>
<dbReference type="GO" id="GO:0000160">
    <property type="term" value="P:phosphorelay signal transduction system"/>
    <property type="evidence" value="ECO:0007669"/>
    <property type="project" value="InterPro"/>
</dbReference>
<dbReference type="GO" id="GO:0003677">
    <property type="term" value="F:DNA binding"/>
    <property type="evidence" value="ECO:0007669"/>
    <property type="project" value="UniProtKB-UniRule"/>
</dbReference>
<accession>A0A7W9MEE2</accession>
<organism evidence="8 9">
    <name type="scientific">Streptosporangium becharense</name>
    <dbReference type="NCBI Taxonomy" id="1816182"/>
    <lineage>
        <taxon>Bacteria</taxon>
        <taxon>Bacillati</taxon>
        <taxon>Actinomycetota</taxon>
        <taxon>Actinomycetes</taxon>
        <taxon>Streptosporangiales</taxon>
        <taxon>Streptosporangiaceae</taxon>
        <taxon>Streptosporangium</taxon>
    </lineage>
</organism>
<dbReference type="InterPro" id="IPR036388">
    <property type="entry name" value="WH-like_DNA-bd_sf"/>
</dbReference>
<dbReference type="InterPro" id="IPR016032">
    <property type="entry name" value="Sig_transdc_resp-reg_C-effctor"/>
</dbReference>
<evidence type="ECO:0000256" key="3">
    <source>
        <dbReference type="ARBA" id="ARBA00023125"/>
    </source>
</evidence>
<keyword evidence="4" id="KW-0804">Transcription</keyword>
<dbReference type="InterPro" id="IPR011990">
    <property type="entry name" value="TPR-like_helical_dom_sf"/>
</dbReference>
<dbReference type="SUPFAM" id="SSF46894">
    <property type="entry name" value="C-terminal effector domain of the bipartite response regulators"/>
    <property type="match status" value="1"/>
</dbReference>
<keyword evidence="3 5" id="KW-0238">DNA-binding</keyword>
<dbReference type="InterPro" id="IPR051677">
    <property type="entry name" value="AfsR-DnrI-RedD_regulator"/>
</dbReference>
<keyword evidence="9" id="KW-1185">Reference proteome</keyword>
<dbReference type="AlphaFoldDB" id="A0A7W9MEE2"/>
<evidence type="ECO:0000256" key="6">
    <source>
        <dbReference type="SAM" id="MobiDB-lite"/>
    </source>
</evidence>
<dbReference type="Gene3D" id="1.10.10.10">
    <property type="entry name" value="Winged helix-like DNA-binding domain superfamily/Winged helix DNA-binding domain"/>
    <property type="match status" value="1"/>
</dbReference>
<evidence type="ECO:0000256" key="1">
    <source>
        <dbReference type="ARBA" id="ARBA00005820"/>
    </source>
</evidence>
<evidence type="ECO:0000259" key="7">
    <source>
        <dbReference type="PROSITE" id="PS51755"/>
    </source>
</evidence>
<sequence>MRFRVLGPLEAHDDEGGVADLGGRRPRTVLARLLVAQGTVVSTDTLIDDLYGSAPPASALPTLQSYISNLRRVIEPGRNPRTPPRLLIGRPPGYLLATTDVDEIRFTELVNRSEFCPPGEVIACLDKALGLWRGTPYGEFADEPWAVTEVNRLRELRLVAIERRAQALLTLGRPQAVILQLKAETAANPLRERLWCLFALALYRTGRQADALAALRTAGDLLAEQLGLDPGPELQALKADILRQVESLEPAGGTMTLLSQDASAPRRALHGREGQLAELKRLPIRAAADGVTVAAVSGEPGMGKTCLLEAFREHCADLGYLVLWGRCHDTQGVPPLWPWLQVLGALAQRYPPSDRKALAGLLDDREPSGATEEALLRRNQAIAQWLATAAREQPLVIVVDDLHWADPASLELLRDVIVLVGGMVDAPPLTLVTAFRDTPAQHEITHGSASHDGASGLPADELLARLAGYGLVRLALTGLETREVRAVAGELGVDLDDDTAHVLTLRTGGNPFFVQESVRLLAQGHALDTVPDAVAKLIRQRLTALGPRVEETLRIAAVVGRDCDPAIIAAVGHDDTYALLDQAVQAGLLVSDGGRVTFVHDLVRETLVSGIPPLRKAMIHREVMTRLSSRPGTEVTVIAHHAVEAGPTAYAEAAHWARAAAEQAGLRLAYEEAATWWKLAIKAHDGSAGDPVDHVELLLRQVDALLKAGDPIGARLARSEAIRAADRAGGGPELTLRALTSLDAPAFWPLRNPYDPVERQLVHRFEAALRELPETDSPERVRLLGGLAQELYDGIDDPRCHPLSAEAVAMARRLDDPHLLMWALNARYLSVLHSPLERMKVSGELEELAGRAQTPGFELLAHMMHTHNRLEMFDLPGADAAAARCDAILERAPLPWPRFQHTVWRANRLVLDGRFDDAETLYHEADRQAERLGVWHARQVADVARFAAWYHQGRLAESEPLVDAIAGSHPSLMRNTRILQLCAQGRVDEAWETVGDSWSPPPQDWAWPASLCLQGSAQATLGCEPGCRESYAVLLPYSGRIAAVPGNCSSGPVDWYLALLASAVGDHDAARRHLVLLERLAERNGLTWWRGRAQAALEALPTPASGPSRRRAAGEPPGGEDRPAPPDDENGDPGRSGAVLLRPRSGRAGIFS</sequence>
<evidence type="ECO:0000256" key="4">
    <source>
        <dbReference type="ARBA" id="ARBA00023163"/>
    </source>
</evidence>
<dbReference type="EMBL" id="JACHMP010000001">
    <property type="protein sequence ID" value="MBB5817887.1"/>
    <property type="molecule type" value="Genomic_DNA"/>
</dbReference>
<feature type="domain" description="OmpR/PhoB-type" evidence="7">
    <location>
        <begin position="1"/>
        <end position="98"/>
    </location>
</feature>
<dbReference type="Proteomes" id="UP000540685">
    <property type="component" value="Unassembled WGS sequence"/>
</dbReference>
<dbReference type="SUPFAM" id="SSF48452">
    <property type="entry name" value="TPR-like"/>
    <property type="match status" value="2"/>
</dbReference>
<evidence type="ECO:0000256" key="2">
    <source>
        <dbReference type="ARBA" id="ARBA00023015"/>
    </source>
</evidence>
<dbReference type="SUPFAM" id="SSF52540">
    <property type="entry name" value="P-loop containing nucleoside triphosphate hydrolases"/>
    <property type="match status" value="1"/>
</dbReference>
<comment type="caution">
    <text evidence="8">The sequence shown here is derived from an EMBL/GenBank/DDBJ whole genome shotgun (WGS) entry which is preliminary data.</text>
</comment>